<dbReference type="GO" id="GO:0005634">
    <property type="term" value="C:nucleus"/>
    <property type="evidence" value="ECO:0007669"/>
    <property type="project" value="UniProtKB-SubCell"/>
</dbReference>
<gene>
    <name evidence="6" type="ORF">Moror_15805</name>
</gene>
<evidence type="ECO:0000313" key="6">
    <source>
        <dbReference type="EMBL" id="ESK81463.1"/>
    </source>
</evidence>
<dbReference type="PANTHER" id="PTHR46481">
    <property type="entry name" value="ZINC FINGER BED DOMAIN-CONTAINING PROTEIN 4"/>
    <property type="match status" value="1"/>
</dbReference>
<dbReference type="OrthoDB" id="3259198at2759"/>
<protein>
    <submittedName>
        <fullName evidence="6">Transposase-like protein</fullName>
    </submittedName>
</protein>
<dbReference type="HOGENOM" id="CLU_009123_6_0_1"/>
<dbReference type="AlphaFoldDB" id="V2W3T2"/>
<evidence type="ECO:0000256" key="4">
    <source>
        <dbReference type="ARBA" id="ARBA00022833"/>
    </source>
</evidence>
<dbReference type="PANTHER" id="PTHR46481:SF10">
    <property type="entry name" value="ZINC FINGER BED DOMAIN-CONTAINING PROTEIN 39"/>
    <property type="match status" value="1"/>
</dbReference>
<sequence length="349" mass="39267">MFKDLDLKISLSIDAWTLSNSHAFLAIVAHWVSNEGHLELLIDFCPLMGEHSGENMAAVVWETMEKYGITGKIMAIMMDNASNNDTLMEELELHCFSTGIQFSVKDARMHCMPHIIHLAALKLLEVPVDCNFDDHAVLVDIDDEEDTFDSLENALGTILCKIVHAVHQSPQCQEAWIKEVKNTLGNEQDNDSPALMLILDVKTHWSSTHQMLHKSSFVSILATTDMSSTKTPVLSQMHAIFCGLQEDICEILHGLPDSTPPCLVWGLTDAHHKLSDYYSLIDELPYYLWSSMLDPQIGFETLREELLFIFLAKVQLSLMSFKNSSIFHKKIGIHVTQSVGGLHARINFC</sequence>
<accession>V2W3T2</accession>
<organism evidence="6 7">
    <name type="scientific">Moniliophthora roreri (strain MCA 2997)</name>
    <name type="common">Cocoa frosty pod rot fungus</name>
    <name type="synonym">Crinipellis roreri</name>
    <dbReference type="NCBI Taxonomy" id="1381753"/>
    <lineage>
        <taxon>Eukaryota</taxon>
        <taxon>Fungi</taxon>
        <taxon>Dikarya</taxon>
        <taxon>Basidiomycota</taxon>
        <taxon>Agaricomycotina</taxon>
        <taxon>Agaricomycetes</taxon>
        <taxon>Agaricomycetidae</taxon>
        <taxon>Agaricales</taxon>
        <taxon>Marasmiineae</taxon>
        <taxon>Marasmiaceae</taxon>
        <taxon>Moniliophthora</taxon>
    </lineage>
</organism>
<name>V2W3T2_MONRO</name>
<keyword evidence="5" id="KW-0539">Nucleus</keyword>
<evidence type="ECO:0000256" key="2">
    <source>
        <dbReference type="ARBA" id="ARBA00022723"/>
    </source>
</evidence>
<keyword evidence="3" id="KW-0863">Zinc-finger</keyword>
<evidence type="ECO:0000313" key="7">
    <source>
        <dbReference type="Proteomes" id="UP000017559"/>
    </source>
</evidence>
<dbReference type="SUPFAM" id="SSF53098">
    <property type="entry name" value="Ribonuclease H-like"/>
    <property type="match status" value="1"/>
</dbReference>
<evidence type="ECO:0000256" key="5">
    <source>
        <dbReference type="ARBA" id="ARBA00023242"/>
    </source>
</evidence>
<keyword evidence="2" id="KW-0479">Metal-binding</keyword>
<keyword evidence="4" id="KW-0862">Zinc</keyword>
<dbReference type="EMBL" id="AWSO01002441">
    <property type="protein sequence ID" value="ESK81463.1"/>
    <property type="molecule type" value="Genomic_DNA"/>
</dbReference>
<keyword evidence="7" id="KW-1185">Reference proteome</keyword>
<comment type="caution">
    <text evidence="6">The sequence shown here is derived from an EMBL/GenBank/DDBJ whole genome shotgun (WGS) entry which is preliminary data.</text>
</comment>
<evidence type="ECO:0000256" key="3">
    <source>
        <dbReference type="ARBA" id="ARBA00022771"/>
    </source>
</evidence>
<proteinExistence type="predicted"/>
<dbReference type="InterPro" id="IPR012337">
    <property type="entry name" value="RNaseH-like_sf"/>
</dbReference>
<evidence type="ECO:0000256" key="1">
    <source>
        <dbReference type="ARBA" id="ARBA00004123"/>
    </source>
</evidence>
<dbReference type="Proteomes" id="UP000017559">
    <property type="component" value="Unassembled WGS sequence"/>
</dbReference>
<dbReference type="KEGG" id="mrr:Moror_15805"/>
<comment type="subcellular location">
    <subcellularLocation>
        <location evidence="1">Nucleus</location>
    </subcellularLocation>
</comment>
<reference evidence="6 7" key="1">
    <citation type="journal article" date="2014" name="BMC Genomics">
        <title>Genome and secretome analysis of the hemibiotrophic fungal pathogen, Moniliophthora roreri, which causes frosty pod rot disease of cacao: mechanisms of the biotrophic and necrotrophic phases.</title>
        <authorList>
            <person name="Meinhardt L.W."/>
            <person name="Costa G.G.L."/>
            <person name="Thomazella D.P.T."/>
            <person name="Teixeira P.J.P.L."/>
            <person name="Carazzolle M.F."/>
            <person name="Schuster S.C."/>
            <person name="Carlson J.E."/>
            <person name="Guiltinan M.J."/>
            <person name="Mieczkowski P."/>
            <person name="Farmer A."/>
            <person name="Ramaraj T."/>
            <person name="Crozier J."/>
            <person name="Davis R.E."/>
            <person name="Shao J."/>
            <person name="Melnick R.L."/>
            <person name="Pereira G.A.G."/>
            <person name="Bailey B.A."/>
        </authorList>
    </citation>
    <scope>NUCLEOTIDE SEQUENCE [LARGE SCALE GENOMIC DNA]</scope>
    <source>
        <strain evidence="6 7">MCA 2997</strain>
    </source>
</reference>
<dbReference type="InterPro" id="IPR052035">
    <property type="entry name" value="ZnF_BED_domain_contain"/>
</dbReference>
<dbReference type="GO" id="GO:0008270">
    <property type="term" value="F:zinc ion binding"/>
    <property type="evidence" value="ECO:0007669"/>
    <property type="project" value="UniProtKB-KW"/>
</dbReference>